<evidence type="ECO:0000313" key="1">
    <source>
        <dbReference type="Proteomes" id="UP000095286"/>
    </source>
</evidence>
<protein>
    <submittedName>
        <fullName evidence="2">Nuclear receptor domain-containing protein</fullName>
    </submittedName>
</protein>
<accession>A0AC35TQE9</accession>
<name>A0AC35TQE9_9BILA</name>
<dbReference type="WBParaSite" id="RSKR_0000294600.1">
    <property type="protein sequence ID" value="RSKR_0000294600.1"/>
    <property type="gene ID" value="RSKR_0000294600"/>
</dbReference>
<organism evidence="1 2">
    <name type="scientific">Rhabditophanes sp. KR3021</name>
    <dbReference type="NCBI Taxonomy" id="114890"/>
    <lineage>
        <taxon>Eukaryota</taxon>
        <taxon>Metazoa</taxon>
        <taxon>Ecdysozoa</taxon>
        <taxon>Nematoda</taxon>
        <taxon>Chromadorea</taxon>
        <taxon>Rhabditida</taxon>
        <taxon>Tylenchina</taxon>
        <taxon>Panagrolaimomorpha</taxon>
        <taxon>Strongyloidoidea</taxon>
        <taxon>Alloionematidae</taxon>
        <taxon>Rhabditophanes</taxon>
    </lineage>
</organism>
<evidence type="ECO:0000313" key="2">
    <source>
        <dbReference type="WBParaSite" id="RSKR_0000294600.1"/>
    </source>
</evidence>
<dbReference type="Proteomes" id="UP000095286">
    <property type="component" value="Unplaced"/>
</dbReference>
<sequence length="405" mass="46871">MASNKTGEKSKKLVECTVCRAPDSASYHFLGLVCQCCSSFFRRTVSLKCNYQCSRGKKCEVYYSLRMVCKSCRFQKCLDANMDVRCVQQPRGKYVVKSDTPPNNYKEANVDSASNSSFDPINKAPQFRVKKKLSDEEYMQAFIEMERISEKRKQIILGSNPLSALTSSAISRYEVNKELRAFTFKEFNTNVRCITLLTFDYLISMPYYEEFSEEDKFTIFRYGFFSFCLLDNSFLTMKNKFHEKGLFICANGSCSSVYDDSYGWEPEGTTSKEDKIKLIQPMYAMWIENIVIPMAELQMTSWEFAIFKGLAIWDMSKSDLSIEGKKLARQYQVSLVAALSNQYKLEEDKILRIGKMILNLSSLQEALKLTIETYFHLEVFNLVEIDDVIKQLLFNQMTKEEAKNE</sequence>
<proteinExistence type="predicted"/>
<reference evidence="2" key="1">
    <citation type="submission" date="2016-11" db="UniProtKB">
        <authorList>
            <consortium name="WormBaseParasite"/>
        </authorList>
    </citation>
    <scope>IDENTIFICATION</scope>
    <source>
        <strain evidence="2">KR3021</strain>
    </source>
</reference>